<sequence length="43" mass="5044">TMEREFGNAAQAVPEDLSDLQDYQSRSRTPKVIQRFASLFRRK</sequence>
<accession>A0ABM8M759</accession>
<name>A0ABM8M759_9GAMM</name>
<reference evidence="2 3" key="1">
    <citation type="submission" date="2020-05" db="EMBL/GenBank/DDBJ databases">
        <authorList>
            <person name="Petersen J."/>
            <person name="Sayavedra L."/>
        </authorList>
    </citation>
    <scope>NUCLEOTIDE SEQUENCE [LARGE SCALE GENOMIC DNA]</scope>
    <source>
        <strain evidence="2">B azoricus SOX ET2 1586I</strain>
    </source>
</reference>
<organism evidence="2 3">
    <name type="scientific">Bathymodiolus thermophilus thioautotrophic gill symbiont</name>
    <dbReference type="NCBI Taxonomy" id="2360"/>
    <lineage>
        <taxon>Bacteria</taxon>
        <taxon>Pseudomonadati</taxon>
        <taxon>Pseudomonadota</taxon>
        <taxon>Gammaproteobacteria</taxon>
        <taxon>sulfur-oxidizing symbionts</taxon>
    </lineage>
</organism>
<feature type="region of interest" description="Disordered" evidence="1">
    <location>
        <begin position="1"/>
        <end position="24"/>
    </location>
</feature>
<evidence type="ECO:0000313" key="2">
    <source>
        <dbReference type="EMBL" id="CAB5496681.1"/>
    </source>
</evidence>
<evidence type="ECO:0000256" key="1">
    <source>
        <dbReference type="SAM" id="MobiDB-lite"/>
    </source>
</evidence>
<protein>
    <submittedName>
        <fullName evidence="2">Uncharacterized protein</fullName>
    </submittedName>
</protein>
<comment type="caution">
    <text evidence="2">The sequence shown here is derived from an EMBL/GenBank/DDBJ whole genome shotgun (WGS) entry which is preliminary data.</text>
</comment>
<feature type="non-terminal residue" evidence="2">
    <location>
        <position position="1"/>
    </location>
</feature>
<gene>
    <name evidence="2" type="ORF">AZO1586I_55</name>
</gene>
<keyword evidence="3" id="KW-1185">Reference proteome</keyword>
<proteinExistence type="predicted"/>
<dbReference type="Proteomes" id="UP000626656">
    <property type="component" value="Unassembled WGS sequence"/>
</dbReference>
<dbReference type="EMBL" id="CAHJWF010000019">
    <property type="protein sequence ID" value="CAB5496681.1"/>
    <property type="molecule type" value="Genomic_DNA"/>
</dbReference>
<evidence type="ECO:0000313" key="3">
    <source>
        <dbReference type="Proteomes" id="UP000626656"/>
    </source>
</evidence>